<dbReference type="InterPro" id="IPR043129">
    <property type="entry name" value="ATPase_NBD"/>
</dbReference>
<dbReference type="EC" id="2.3.1.234" evidence="1"/>
<accession>A0A3B0N0Q4</accession>
<dbReference type="AlphaFoldDB" id="A0A3B0N0Q4"/>
<dbReference type="GO" id="GO:0046872">
    <property type="term" value="F:metal ion binding"/>
    <property type="evidence" value="ECO:0007669"/>
    <property type="project" value="UniProtKB-KW"/>
</dbReference>
<keyword evidence="4" id="KW-0479">Metal-binding</keyword>
<organism evidence="9">
    <name type="scientific">Theileria annulata</name>
    <dbReference type="NCBI Taxonomy" id="5874"/>
    <lineage>
        <taxon>Eukaryota</taxon>
        <taxon>Sar</taxon>
        <taxon>Alveolata</taxon>
        <taxon>Apicomplexa</taxon>
        <taxon>Aconoidasida</taxon>
        <taxon>Piroplasmida</taxon>
        <taxon>Theileriidae</taxon>
        <taxon>Theileria</taxon>
    </lineage>
</organism>
<dbReference type="NCBIfam" id="TIGR00329">
    <property type="entry name" value="gcp_kae1"/>
    <property type="match status" value="1"/>
</dbReference>
<evidence type="ECO:0000259" key="7">
    <source>
        <dbReference type="Pfam" id="PF00814"/>
    </source>
</evidence>
<dbReference type="GO" id="GO:0005739">
    <property type="term" value="C:mitochondrion"/>
    <property type="evidence" value="ECO:0007669"/>
    <property type="project" value="TreeGrafter"/>
</dbReference>
<evidence type="ECO:0000256" key="6">
    <source>
        <dbReference type="ARBA" id="ARBA00048117"/>
    </source>
</evidence>
<dbReference type="GO" id="GO:0061711">
    <property type="term" value="F:tRNA N(6)-L-threonylcarbamoyladenine synthase activity"/>
    <property type="evidence" value="ECO:0007669"/>
    <property type="project" value="UniProtKB-EC"/>
</dbReference>
<proteinExistence type="predicted"/>
<keyword evidence="9" id="KW-0378">Hydrolase</keyword>
<dbReference type="SUPFAM" id="SSF53067">
    <property type="entry name" value="Actin-like ATPase domain"/>
    <property type="match status" value="1"/>
</dbReference>
<protein>
    <recommendedName>
        <fullName evidence="1">N(6)-L-threonylcarbamoyladenine synthase</fullName>
        <ecNumber evidence="1">2.3.1.234</ecNumber>
    </recommendedName>
</protein>
<dbReference type="PANTHER" id="PTHR11735">
    <property type="entry name" value="TRNA N6-ADENOSINE THREONYLCARBAMOYLTRANSFERASE"/>
    <property type="match status" value="1"/>
</dbReference>
<keyword evidence="2" id="KW-0808">Transferase</keyword>
<evidence type="ECO:0000256" key="1">
    <source>
        <dbReference type="ARBA" id="ARBA00012156"/>
    </source>
</evidence>
<dbReference type="Gene3D" id="3.30.420.40">
    <property type="match status" value="2"/>
</dbReference>
<keyword evidence="9" id="KW-0645">Protease</keyword>
<dbReference type="Pfam" id="PF00814">
    <property type="entry name" value="TsaD"/>
    <property type="match status" value="1"/>
</dbReference>
<dbReference type="GO" id="GO:0072670">
    <property type="term" value="P:mitochondrial tRNA threonylcarbamoyladenosine modification"/>
    <property type="evidence" value="ECO:0007669"/>
    <property type="project" value="TreeGrafter"/>
</dbReference>
<dbReference type="EMBL" id="UIVS01000004">
    <property type="protein sequence ID" value="SVP95604.1"/>
    <property type="molecule type" value="Genomic_DNA"/>
</dbReference>
<gene>
    <name evidence="8" type="ORF">TAT_000377000</name>
    <name evidence="9" type="ORF">TAV_000376900</name>
</gene>
<keyword evidence="3" id="KW-0819">tRNA processing</keyword>
<dbReference type="GO" id="GO:0008233">
    <property type="term" value="F:peptidase activity"/>
    <property type="evidence" value="ECO:0007669"/>
    <property type="project" value="UniProtKB-KW"/>
</dbReference>
<evidence type="ECO:0000313" key="8">
    <source>
        <dbReference type="EMBL" id="SVP95027.1"/>
    </source>
</evidence>
<evidence type="ECO:0000256" key="3">
    <source>
        <dbReference type="ARBA" id="ARBA00022694"/>
    </source>
</evidence>
<evidence type="ECO:0000256" key="2">
    <source>
        <dbReference type="ARBA" id="ARBA00022679"/>
    </source>
</evidence>
<evidence type="ECO:0000313" key="9">
    <source>
        <dbReference type="EMBL" id="SVP95604.1"/>
    </source>
</evidence>
<sequence>MKFLIISTCILFVCNYCKFSYFLVLGIRESRIRFLKKYSFLDPNHRRILKEIQNENNVYDVLGDSCKKSPPLYSTYSEYLRDNQVIQIEQEPKTLKNILSIETSFDDTCIAVVRSDGKILSDKKLSQEEVVKEYGGIKPVCAKLEHIKKIETLTDKVIEESGLKIQDIDEIAVTRGPGTELCLRVGYNYAKELSEKYKIPLVSENHIAGHCLSPLIDEHQFKYTVEGNPIKSNDLKFPYLCLLLSGGHSQIYLVENPSKFHLMCETQDEFVGNVLDKCAKLLGLDLSKGGGAELEKIADEVSDSKYKLTIPNKYNHYMEFCFSGVQSQLGLKTEQLVKSHNVEDAKRLPRKILSELAYGLQSTVFEGILIQLEMSLNAVETLFPINQLALVGGVASNDKLKKMILDLFYLRDESVRFSEQEMFLTRTKNMVKRYCKIGGNYLTSGNPYYKFFQDFVKNVTNLEDFIYYLCNPELYPEVLVPGYIIKIGKEHKRELYKSMLCTYFDLIGLKNVFKIKHKIGKYFKSFELIKPSKRILNLIENDSKFTLPLRRHGDEISDTRWDLYTTSKKYCTDNAVMIGFSLIQKNRMGIKEINSPEKINGKDVAPRWDLGTRKNWELLSDICKLDSLIK</sequence>
<dbReference type="PANTHER" id="PTHR11735:SF6">
    <property type="entry name" value="TRNA N6-ADENOSINE THREONYLCARBAMOYLTRANSFERASE, MITOCHONDRIAL"/>
    <property type="match status" value="1"/>
</dbReference>
<evidence type="ECO:0000256" key="5">
    <source>
        <dbReference type="ARBA" id="ARBA00023315"/>
    </source>
</evidence>
<name>A0A3B0N0Q4_THEAN</name>
<dbReference type="InterPro" id="IPR017861">
    <property type="entry name" value="KAE1/TsaD"/>
</dbReference>
<evidence type="ECO:0000256" key="4">
    <source>
        <dbReference type="ARBA" id="ARBA00022723"/>
    </source>
</evidence>
<dbReference type="GO" id="GO:0006508">
    <property type="term" value="P:proteolysis"/>
    <property type="evidence" value="ECO:0007669"/>
    <property type="project" value="UniProtKB-KW"/>
</dbReference>
<dbReference type="VEuPathDB" id="PiroplasmaDB:TA11230"/>
<comment type="catalytic activity">
    <reaction evidence="6">
        <text>L-threonylcarbamoyladenylate + adenosine(37) in tRNA = N(6)-L-threonylcarbamoyladenosine(37) in tRNA + AMP + H(+)</text>
        <dbReference type="Rhea" id="RHEA:37059"/>
        <dbReference type="Rhea" id="RHEA-COMP:10162"/>
        <dbReference type="Rhea" id="RHEA-COMP:10163"/>
        <dbReference type="ChEBI" id="CHEBI:15378"/>
        <dbReference type="ChEBI" id="CHEBI:73682"/>
        <dbReference type="ChEBI" id="CHEBI:74411"/>
        <dbReference type="ChEBI" id="CHEBI:74418"/>
        <dbReference type="ChEBI" id="CHEBI:456215"/>
        <dbReference type="EC" id="2.3.1.234"/>
    </reaction>
</comment>
<dbReference type="EMBL" id="UIVT01000004">
    <property type="protein sequence ID" value="SVP95027.1"/>
    <property type="molecule type" value="Genomic_DNA"/>
</dbReference>
<dbReference type="InterPro" id="IPR000905">
    <property type="entry name" value="Gcp-like_dom"/>
</dbReference>
<keyword evidence="5" id="KW-0012">Acyltransferase</keyword>
<reference evidence="9" key="1">
    <citation type="submission" date="2018-07" db="EMBL/GenBank/DDBJ databases">
        <authorList>
            <person name="Quirk P.G."/>
            <person name="Krulwich T.A."/>
        </authorList>
    </citation>
    <scope>NUCLEOTIDE SEQUENCE</scope>
    <source>
        <strain evidence="9">Anand</strain>
    </source>
</reference>
<feature type="domain" description="Gcp-like" evidence="7">
    <location>
        <begin position="118"/>
        <end position="409"/>
    </location>
</feature>
<dbReference type="PRINTS" id="PR00789">
    <property type="entry name" value="OSIALOPTASE"/>
</dbReference>